<dbReference type="EMBL" id="KZ305023">
    <property type="protein sequence ID" value="PIA57433.1"/>
    <property type="molecule type" value="Genomic_DNA"/>
</dbReference>
<protein>
    <submittedName>
        <fullName evidence="2">Uncharacterized protein</fullName>
    </submittedName>
</protein>
<sequence>MLTTPEINIDVPSNYEKAQRKRREREQMEKDKAKNDSENLLNNKRQRLISNNNSDQHEGIMDSSPTQYTLSQRRWRQRERINKDKRPIYIMDGSNIQISSKNNVEEIIFDDSSITYLRGSSSTGDSTHENEVLTRWPKR</sequence>
<feature type="compositionally biased region" description="Polar residues" evidence="1">
    <location>
        <begin position="63"/>
        <end position="72"/>
    </location>
</feature>
<evidence type="ECO:0000313" key="3">
    <source>
        <dbReference type="Proteomes" id="UP000230069"/>
    </source>
</evidence>
<gene>
    <name evidence="2" type="ORF">AQUCO_00600272v1</name>
</gene>
<evidence type="ECO:0000313" key="2">
    <source>
        <dbReference type="EMBL" id="PIA57433.1"/>
    </source>
</evidence>
<proteinExistence type="predicted"/>
<feature type="compositionally biased region" description="Basic and acidic residues" evidence="1">
    <location>
        <begin position="24"/>
        <end position="37"/>
    </location>
</feature>
<dbReference type="AlphaFoldDB" id="A0A2G5ENW5"/>
<evidence type="ECO:0000256" key="1">
    <source>
        <dbReference type="SAM" id="MobiDB-lite"/>
    </source>
</evidence>
<dbReference type="Proteomes" id="UP000230069">
    <property type="component" value="Unassembled WGS sequence"/>
</dbReference>
<reference evidence="2 3" key="1">
    <citation type="submission" date="2017-09" db="EMBL/GenBank/DDBJ databases">
        <title>WGS assembly of Aquilegia coerulea Goldsmith.</title>
        <authorList>
            <person name="Hodges S."/>
            <person name="Kramer E."/>
            <person name="Nordborg M."/>
            <person name="Tomkins J."/>
            <person name="Borevitz J."/>
            <person name="Derieg N."/>
            <person name="Yan J."/>
            <person name="Mihaltcheva S."/>
            <person name="Hayes R.D."/>
            <person name="Rokhsar D."/>
        </authorList>
    </citation>
    <scope>NUCLEOTIDE SEQUENCE [LARGE SCALE GENOMIC DNA]</scope>
    <source>
        <strain evidence="3">cv. Goldsmith</strain>
    </source>
</reference>
<dbReference type="InParanoid" id="A0A2G5ENW5"/>
<name>A0A2G5ENW5_AQUCA</name>
<feature type="compositionally biased region" description="Polar residues" evidence="1">
    <location>
        <begin position="38"/>
        <end position="54"/>
    </location>
</feature>
<feature type="region of interest" description="Disordered" evidence="1">
    <location>
        <begin position="118"/>
        <end position="139"/>
    </location>
</feature>
<organism evidence="2 3">
    <name type="scientific">Aquilegia coerulea</name>
    <name type="common">Rocky mountain columbine</name>
    <dbReference type="NCBI Taxonomy" id="218851"/>
    <lineage>
        <taxon>Eukaryota</taxon>
        <taxon>Viridiplantae</taxon>
        <taxon>Streptophyta</taxon>
        <taxon>Embryophyta</taxon>
        <taxon>Tracheophyta</taxon>
        <taxon>Spermatophyta</taxon>
        <taxon>Magnoliopsida</taxon>
        <taxon>Ranunculales</taxon>
        <taxon>Ranunculaceae</taxon>
        <taxon>Thalictroideae</taxon>
        <taxon>Aquilegia</taxon>
    </lineage>
</organism>
<feature type="region of interest" description="Disordered" evidence="1">
    <location>
        <begin position="1"/>
        <end position="83"/>
    </location>
</feature>
<accession>A0A2G5ENW5</accession>
<keyword evidence="3" id="KW-1185">Reference proteome</keyword>